<comment type="caution">
    <text evidence="1">The sequence shown here is derived from an EMBL/GenBank/DDBJ whole genome shotgun (WGS) entry which is preliminary data.</text>
</comment>
<name>A0A3A5KI04_9HYPH</name>
<sequence length="66" mass="7561">MQSFGDPTQHREDRWLGQGDFGVRYMLATLGRLLMWLSRAGPKCRLDLQFGRSQGEHFAERGMSAC</sequence>
<proteinExistence type="predicted"/>
<reference evidence="1 2" key="1">
    <citation type="submission" date="2018-09" db="EMBL/GenBank/DDBJ databases">
        <title>Mesorhizobium carmichaelinearum sp. nov. isolated from Carmichaelinea spp. root nodules in New Zealand.</title>
        <authorList>
            <person name="De Meyer S.E."/>
        </authorList>
    </citation>
    <scope>NUCLEOTIDE SEQUENCE [LARGE SCALE GENOMIC DNA]</scope>
    <source>
        <strain evidence="1 2">ICMP19557</strain>
    </source>
</reference>
<organism evidence="1 2">
    <name type="scientific">Mesorhizobium waimense</name>
    <dbReference type="NCBI Taxonomy" id="1300307"/>
    <lineage>
        <taxon>Bacteria</taxon>
        <taxon>Pseudomonadati</taxon>
        <taxon>Pseudomonadota</taxon>
        <taxon>Alphaproteobacteria</taxon>
        <taxon>Hyphomicrobiales</taxon>
        <taxon>Phyllobacteriaceae</taxon>
        <taxon>Mesorhizobium</taxon>
    </lineage>
</organism>
<protein>
    <submittedName>
        <fullName evidence="1">Uncharacterized protein</fullName>
    </submittedName>
</protein>
<evidence type="ECO:0000313" key="2">
    <source>
        <dbReference type="Proteomes" id="UP000272706"/>
    </source>
</evidence>
<dbReference type="EMBL" id="QZWZ01000017">
    <property type="protein sequence ID" value="RJT35267.1"/>
    <property type="molecule type" value="Genomic_DNA"/>
</dbReference>
<accession>A0A3A5KI04</accession>
<dbReference type="AlphaFoldDB" id="A0A3A5KI04"/>
<dbReference type="Proteomes" id="UP000272706">
    <property type="component" value="Unassembled WGS sequence"/>
</dbReference>
<keyword evidence="2" id="KW-1185">Reference proteome</keyword>
<gene>
    <name evidence="1" type="ORF">D3227_21835</name>
</gene>
<evidence type="ECO:0000313" key="1">
    <source>
        <dbReference type="EMBL" id="RJT35267.1"/>
    </source>
</evidence>